<evidence type="ECO:0000259" key="3">
    <source>
        <dbReference type="Pfam" id="PF05548"/>
    </source>
</evidence>
<feature type="signal peptide" evidence="2">
    <location>
        <begin position="1"/>
        <end position="17"/>
    </location>
</feature>
<dbReference type="Pfam" id="PF05548">
    <property type="entry name" value="Peptidase_M11"/>
    <property type="match status" value="1"/>
</dbReference>
<evidence type="ECO:0000256" key="2">
    <source>
        <dbReference type="SAM" id="SignalP"/>
    </source>
</evidence>
<dbReference type="Gene3D" id="3.40.390.10">
    <property type="entry name" value="Collagenase (Catalytic Domain)"/>
    <property type="match status" value="1"/>
</dbReference>
<dbReference type="Proteomes" id="UP001530400">
    <property type="component" value="Unassembled WGS sequence"/>
</dbReference>
<keyword evidence="2" id="KW-0732">Signal</keyword>
<evidence type="ECO:0000313" key="5">
    <source>
        <dbReference type="Proteomes" id="UP001530400"/>
    </source>
</evidence>
<proteinExistence type="predicted"/>
<dbReference type="EMBL" id="JALLPJ020001144">
    <property type="protein sequence ID" value="KAL3775645.1"/>
    <property type="molecule type" value="Genomic_DNA"/>
</dbReference>
<name>A0ABD3NI26_9STRA</name>
<dbReference type="SUPFAM" id="SSF55486">
    <property type="entry name" value="Metalloproteases ('zincins'), catalytic domain"/>
    <property type="match status" value="1"/>
</dbReference>
<feature type="region of interest" description="Disordered" evidence="1">
    <location>
        <begin position="517"/>
        <end position="544"/>
    </location>
</feature>
<evidence type="ECO:0000256" key="1">
    <source>
        <dbReference type="SAM" id="MobiDB-lite"/>
    </source>
</evidence>
<sequence length="797" mass="87958">MKALYLALMARAIAVQGLNPSMECISIVALASTRDPDYAVIPENIHSSSTINATGGIFEPTFDAQDYPEQETFECLLPSGLSIPITGTETQLNKLRHDLNKGALISGENTLDGLRIRGVDDSTNHLWENTTSSFTAAIKNAVVTLPAGEWNFEPTPSRYRRHLTSRNNRRLASYEGIKKVLVVRIIDKNGLVNPDAPSFMSDKIFGTYGDKFTMSSQYEACSFGKMKITNDYGFNVDQAAPGVVEVQVDFDLTTSNLNSVRNEFRIATEAKIGRSLPDHFDHVLFVVEQCYVDCGWAGFATVNGWVSVYHKHHYSSMAVTLHEVGHNLNLAHSGGVDGKEYTDHSCLMGNPWFKDDRGQMCFNPAKTWQIASAGAWYDEKYMLTWESGKVDPKYWRVKLVGIADYNMMLPDAALVVKLETGFDKDLFVGFNRATGINIDSKDGNDKVTIIEAGNNGKGYSKSIMVDELGSGEHRDFVGWRGSGKLLVIRVLNIVKTSSPWYAEVEFNFNNATVPSASPSLKPTGSINPPPSNQPVQSQPSPSPTFVLTGSPTYSLSPTMECGDLVCMPYETNLNCPNDCIGNEFATYDDNIGAKGANGTIFSLQAVRDVAITSISTFFRSDTESLVQVYTKTGSYRGFEQNQTEWTLIYDKTVKQNGKDVVTHLGSFTNNVPVVIAAGEIRSFYVYSPSNLVYRQENAVLEGDRVKSDNSLNFYAGIAVAYGLFGSGQVFGPRIFSGVLWYDGIKISQPTSSPVMSANCWLLNSQDECLQNSMCRWLAFGDGICRRKRMGKASKRTR</sequence>
<keyword evidence="5" id="KW-1185">Reference proteome</keyword>
<dbReference type="InterPro" id="IPR008752">
    <property type="entry name" value="Peptidase_M11"/>
</dbReference>
<reference evidence="4 5" key="1">
    <citation type="submission" date="2024-10" db="EMBL/GenBank/DDBJ databases">
        <title>Updated reference genomes for cyclostephanoid diatoms.</title>
        <authorList>
            <person name="Roberts W.R."/>
            <person name="Alverson A.J."/>
        </authorList>
    </citation>
    <scope>NUCLEOTIDE SEQUENCE [LARGE SCALE GENOMIC DNA]</scope>
    <source>
        <strain evidence="4 5">AJA010-31</strain>
    </source>
</reference>
<protein>
    <recommendedName>
        <fullName evidence="3">Peptidase M11 gametolysin domain-containing protein</fullName>
    </recommendedName>
</protein>
<feature type="compositionally biased region" description="Polar residues" evidence="1">
    <location>
        <begin position="517"/>
        <end position="526"/>
    </location>
</feature>
<comment type="caution">
    <text evidence="4">The sequence shown here is derived from an EMBL/GenBank/DDBJ whole genome shotgun (WGS) entry which is preliminary data.</text>
</comment>
<organism evidence="4 5">
    <name type="scientific">Cyclotella atomus</name>
    <dbReference type="NCBI Taxonomy" id="382360"/>
    <lineage>
        <taxon>Eukaryota</taxon>
        <taxon>Sar</taxon>
        <taxon>Stramenopiles</taxon>
        <taxon>Ochrophyta</taxon>
        <taxon>Bacillariophyta</taxon>
        <taxon>Coscinodiscophyceae</taxon>
        <taxon>Thalassiosirophycidae</taxon>
        <taxon>Stephanodiscales</taxon>
        <taxon>Stephanodiscaceae</taxon>
        <taxon>Cyclotella</taxon>
    </lineage>
</organism>
<dbReference type="AlphaFoldDB" id="A0ABD3NI26"/>
<dbReference type="PANTHER" id="PTHR33683">
    <property type="entry name" value="1, PUTATIVE-RELATED"/>
    <property type="match status" value="1"/>
</dbReference>
<gene>
    <name evidence="4" type="ORF">ACHAWO_000714</name>
</gene>
<accession>A0ABD3NI26</accession>
<dbReference type="InterPro" id="IPR024079">
    <property type="entry name" value="MetalloPept_cat_dom_sf"/>
</dbReference>
<dbReference type="PANTHER" id="PTHR33683:SF46">
    <property type="entry name" value="SUSHI DOMAIN-CONTAINING PROTEIN"/>
    <property type="match status" value="1"/>
</dbReference>
<feature type="chain" id="PRO_5044785048" description="Peptidase M11 gametolysin domain-containing protein" evidence="2">
    <location>
        <begin position="18"/>
        <end position="797"/>
    </location>
</feature>
<evidence type="ECO:0000313" key="4">
    <source>
        <dbReference type="EMBL" id="KAL3775645.1"/>
    </source>
</evidence>
<feature type="domain" description="Peptidase M11 gametolysin" evidence="3">
    <location>
        <begin position="209"/>
        <end position="370"/>
    </location>
</feature>